<dbReference type="InterPro" id="IPR011055">
    <property type="entry name" value="Dup_hybrid_motif"/>
</dbReference>
<comment type="subcellular location">
    <subcellularLocation>
        <location evidence="1">Cytoplasm</location>
    </subcellularLocation>
</comment>
<protein>
    <submittedName>
        <fullName evidence="8">PTS system, glucose-specific IIA component</fullName>
    </submittedName>
</protein>
<feature type="domain" description="PTS EIIA type-1" evidence="7">
    <location>
        <begin position="27"/>
        <end position="132"/>
    </location>
</feature>
<evidence type="ECO:0000256" key="1">
    <source>
        <dbReference type="ARBA" id="ARBA00004496"/>
    </source>
</evidence>
<keyword evidence="6" id="KW-0418">Kinase</keyword>
<evidence type="ECO:0000256" key="4">
    <source>
        <dbReference type="ARBA" id="ARBA00022679"/>
    </source>
</evidence>
<dbReference type="RefSeq" id="WP_072934329.1">
    <property type="nucleotide sequence ID" value="NZ_FQUG01000002.1"/>
</dbReference>
<dbReference type="Gene3D" id="2.70.70.10">
    <property type="entry name" value="Glucose Permease (Domain IIA)"/>
    <property type="match status" value="1"/>
</dbReference>
<evidence type="ECO:0000313" key="8">
    <source>
        <dbReference type="EMBL" id="SHE34223.1"/>
    </source>
</evidence>
<keyword evidence="3" id="KW-0762">Sugar transport</keyword>
<reference evidence="8 9" key="1">
    <citation type="submission" date="2016-11" db="EMBL/GenBank/DDBJ databases">
        <authorList>
            <person name="Jaros S."/>
            <person name="Januszkiewicz K."/>
            <person name="Wedrychowicz H."/>
        </authorList>
    </citation>
    <scope>NUCLEOTIDE SEQUENCE [LARGE SCALE GENOMIC DNA]</scope>
    <source>
        <strain evidence="8 9">DSM 10502</strain>
    </source>
</reference>
<keyword evidence="5" id="KW-0598">Phosphotransferase system</keyword>
<dbReference type="PANTHER" id="PTHR45008">
    <property type="entry name" value="PTS SYSTEM GLUCOSE-SPECIFIC EIIA COMPONENT"/>
    <property type="match status" value="1"/>
</dbReference>
<evidence type="ECO:0000256" key="6">
    <source>
        <dbReference type="ARBA" id="ARBA00022777"/>
    </source>
</evidence>
<dbReference type="AlphaFoldDB" id="A0A1M4SPP5"/>
<dbReference type="InterPro" id="IPR050890">
    <property type="entry name" value="PTS_EIIA_component"/>
</dbReference>
<organism evidence="8 9">
    <name type="scientific">Schwartzia succinivorans DSM 10502</name>
    <dbReference type="NCBI Taxonomy" id="1123243"/>
    <lineage>
        <taxon>Bacteria</taxon>
        <taxon>Bacillati</taxon>
        <taxon>Bacillota</taxon>
        <taxon>Negativicutes</taxon>
        <taxon>Selenomonadales</taxon>
        <taxon>Selenomonadaceae</taxon>
        <taxon>Schwartzia</taxon>
    </lineage>
</organism>
<evidence type="ECO:0000256" key="2">
    <source>
        <dbReference type="ARBA" id="ARBA00022448"/>
    </source>
</evidence>
<dbReference type="PROSITE" id="PS00371">
    <property type="entry name" value="PTS_EIIA_TYPE_1_HIS"/>
    <property type="match status" value="1"/>
</dbReference>
<evidence type="ECO:0000313" key="9">
    <source>
        <dbReference type="Proteomes" id="UP000184404"/>
    </source>
</evidence>
<dbReference type="SUPFAM" id="SSF51261">
    <property type="entry name" value="Duplicated hybrid motif"/>
    <property type="match status" value="1"/>
</dbReference>
<sequence>MFGFGSKKLVLSAPVEGKIVDITEVEDPVFAGKMMGDGFAVEPAEGVNTVCAPCDAKVMLVPDTMHAVALEKNGVELLLHVGIDTVSMRGKGFEALVKAGDKVDAGQPLLKFDSNKIAEAGKSSITMLVVTNQDDAVESAEKNLVNSEEVMTLTLK</sequence>
<dbReference type="Pfam" id="PF00358">
    <property type="entry name" value="PTS_EIIA_1"/>
    <property type="match status" value="1"/>
</dbReference>
<dbReference type="Proteomes" id="UP000184404">
    <property type="component" value="Unassembled WGS sequence"/>
</dbReference>
<gene>
    <name evidence="8" type="ORF">SAMN02745190_00208</name>
</gene>
<keyword evidence="2" id="KW-0813">Transport</keyword>
<dbReference type="EMBL" id="FQUG01000002">
    <property type="protein sequence ID" value="SHE34223.1"/>
    <property type="molecule type" value="Genomic_DNA"/>
</dbReference>
<dbReference type="GO" id="GO:0005737">
    <property type="term" value="C:cytoplasm"/>
    <property type="evidence" value="ECO:0007669"/>
    <property type="project" value="UniProtKB-SubCell"/>
</dbReference>
<keyword evidence="4" id="KW-0808">Transferase</keyword>
<dbReference type="OrthoDB" id="92465at2"/>
<proteinExistence type="predicted"/>
<dbReference type="PANTHER" id="PTHR45008:SF1">
    <property type="entry name" value="PTS SYSTEM GLUCOSE-SPECIFIC EIIA COMPONENT"/>
    <property type="match status" value="1"/>
</dbReference>
<evidence type="ECO:0000256" key="5">
    <source>
        <dbReference type="ARBA" id="ARBA00022683"/>
    </source>
</evidence>
<dbReference type="PROSITE" id="PS51093">
    <property type="entry name" value="PTS_EIIA_TYPE_1"/>
    <property type="match status" value="1"/>
</dbReference>
<keyword evidence="9" id="KW-1185">Reference proteome</keyword>
<evidence type="ECO:0000256" key="3">
    <source>
        <dbReference type="ARBA" id="ARBA00022597"/>
    </source>
</evidence>
<name>A0A1M4SPP5_9FIRM</name>
<evidence type="ECO:0000259" key="7">
    <source>
        <dbReference type="PROSITE" id="PS51093"/>
    </source>
</evidence>
<dbReference type="STRING" id="1123243.SAMN02745190_00208"/>
<dbReference type="GO" id="GO:0009401">
    <property type="term" value="P:phosphoenolpyruvate-dependent sugar phosphotransferase system"/>
    <property type="evidence" value="ECO:0007669"/>
    <property type="project" value="UniProtKB-KW"/>
</dbReference>
<dbReference type="GO" id="GO:0016301">
    <property type="term" value="F:kinase activity"/>
    <property type="evidence" value="ECO:0007669"/>
    <property type="project" value="UniProtKB-KW"/>
</dbReference>
<dbReference type="InterPro" id="IPR001127">
    <property type="entry name" value="PTS_EIIA_1_perm"/>
</dbReference>
<accession>A0A1M4SPP5</accession>
<dbReference type="FunFam" id="2.70.70.10:FF:000001">
    <property type="entry name" value="PTS system glucose-specific IIA component"/>
    <property type="match status" value="1"/>
</dbReference>
<dbReference type="NCBIfam" id="TIGR00830">
    <property type="entry name" value="PTBA"/>
    <property type="match status" value="1"/>
</dbReference>